<dbReference type="Pfam" id="PF11102">
    <property type="entry name" value="YjbF"/>
    <property type="match status" value="1"/>
</dbReference>
<dbReference type="Proteomes" id="UP000241514">
    <property type="component" value="Unassembled WGS sequence"/>
</dbReference>
<accession>A0A6N4DH24</accession>
<organism evidence="1 2">
    <name type="scientific">Pseudidiomarina aestuarii</name>
    <dbReference type="NCBI Taxonomy" id="624146"/>
    <lineage>
        <taxon>Bacteria</taxon>
        <taxon>Pseudomonadati</taxon>
        <taxon>Pseudomonadota</taxon>
        <taxon>Gammaproteobacteria</taxon>
        <taxon>Alteromonadales</taxon>
        <taxon>Idiomarinaceae</taxon>
        <taxon>Pseudidiomarina</taxon>
    </lineage>
</organism>
<name>A0A6N4DH24_9GAMM</name>
<dbReference type="SUPFAM" id="SSF159270">
    <property type="entry name" value="YmcC-like"/>
    <property type="match status" value="1"/>
</dbReference>
<dbReference type="InterPro" id="IPR023373">
    <property type="entry name" value="YmcC_sf"/>
</dbReference>
<protein>
    <submittedName>
        <fullName evidence="1">Uncharacterized protein</fullName>
    </submittedName>
</protein>
<evidence type="ECO:0000313" key="2">
    <source>
        <dbReference type="Proteomes" id="UP000241514"/>
    </source>
</evidence>
<reference evidence="1 2" key="1">
    <citation type="submission" date="2018-03" db="EMBL/GenBank/DDBJ databases">
        <title>Cross-interface Injection: A General Nanoliter Liquid Handling Method Applied to Single Cells Genome Amplification Automated Nanoliter Liquid Handling Applied to Single Cell Multiple Displacement Amplification.</title>
        <authorList>
            <person name="Yun J."/>
            <person name="Xu P."/>
            <person name="Xu J."/>
            <person name="Dai X."/>
            <person name="Wang Y."/>
            <person name="Zheng X."/>
            <person name="Cao C."/>
            <person name="Yi Q."/>
            <person name="Zhu Y."/>
            <person name="Wang L."/>
            <person name="Dong Z."/>
            <person name="Huang Y."/>
            <person name="Huang L."/>
            <person name="Du W."/>
        </authorList>
    </citation>
    <scope>NUCLEOTIDE SEQUENCE [LARGE SCALE GENOMIC DNA]</scope>
    <source>
        <strain evidence="1 2">A9-4</strain>
    </source>
</reference>
<dbReference type="EMBL" id="PYVG01000020">
    <property type="protein sequence ID" value="PTB89171.1"/>
    <property type="molecule type" value="Genomic_DNA"/>
</dbReference>
<evidence type="ECO:0000313" key="1">
    <source>
        <dbReference type="EMBL" id="PTB89171.1"/>
    </source>
</evidence>
<comment type="caution">
    <text evidence="1">The sequence shown here is derived from an EMBL/GenBank/DDBJ whole genome shotgun (WGS) entry which is preliminary data.</text>
</comment>
<dbReference type="Gene3D" id="2.40.360.10">
    <property type="entry name" value="YmcC-like"/>
    <property type="match status" value="1"/>
</dbReference>
<dbReference type="InterPro" id="IPR021308">
    <property type="entry name" value="GfcB"/>
</dbReference>
<sequence length="506" mass="56678">MEISYLVAFNISNRAYQSVNYYNNNYKLNAQVPLFPLLFAAIFILTLIGCSSVSDTDNQEPAESLSFVSADNFLGANNTRGLEATFDYLFGDPPAPPSREELRKIPFPIAYIEADDNPKTIIGMVLNGAYGEIWLSGRQSLQMANGRFIGSGDVNPADLIITTNLSADPLRCFLATSAENWMSACPKTFTRNIDVRPSKLVDAIYQRGDVMIAYAVESTFQQVAGKLIETGAAESPLGVVHAFENEFTIENGRVTLSRQWLNPHVGYIDFDLVTPKSEATQARYDAPSFYFETPSGSRLSLLLENEMIVSRLGINHYWPLLRIHTDELQQQLEARKQGMRTRLLLLREYYRKDGEADLAAAAEELLNAFESWPLRATYQHGIQPPQMLIDFAENPFLNTDDAGQANNYTVTIPTRPTGYRLVGLDTERAFTFPNQVIYDVQPNGSIQAHQVVSELLLPIPGQATIRLYSISDALLPPGFRDLNYQLALFLQHWDWYSDVHQSGGES</sequence>
<gene>
    <name evidence="1" type="ORF">C9928_04515</name>
</gene>
<dbReference type="AlphaFoldDB" id="A0A6N4DH24"/>
<proteinExistence type="predicted"/>